<dbReference type="GO" id="GO:0005975">
    <property type="term" value="P:carbohydrate metabolic process"/>
    <property type="evidence" value="ECO:0007669"/>
    <property type="project" value="InterPro"/>
</dbReference>
<reference evidence="1" key="1">
    <citation type="submission" date="2023-07" db="EMBL/GenBank/DDBJ databases">
        <authorList>
            <person name="Haufschild T."/>
            <person name="Kallscheuer N."/>
            <person name="Hammer J."/>
            <person name="Kohn T."/>
            <person name="Kabuu M."/>
            <person name="Jogler M."/>
            <person name="Wohfarth N."/>
            <person name="Heuer A."/>
            <person name="Rohde M."/>
            <person name="van Teeseling M.C.F."/>
            <person name="Jogler C."/>
        </authorList>
    </citation>
    <scope>NUCLEOTIDE SEQUENCE</scope>
    <source>
        <strain evidence="1">Strain 138</strain>
        <strain evidence="2">Strain 318</strain>
    </source>
</reference>
<dbReference type="KEGG" id="pspc:Strain318_001684"/>
<sequence length="601" mass="64745">MTLQSSLDPALAPLPSVPWQVTGNHWLSLPCIHPHDGAIHAVGLLHRGARSAVEFAGAAGFVQGEGPALARPVIRVDGAPVELARAGIAWERALHWLPTFTSIAGDLVVRGTVFAPFGQDADIAGAVYTLAFENRGKRPVQLEVGLEGTLGHRQLRVRTPRPAEDAHRIREAAGGVVILDGVAVPGIAALALAADGDARVALTEAATPSYAITRTLTLGAGERTEQAFYIAAGPERDGAEATVGVMRRRGWRALLTITRDALRLLEQSTGMDSLDALINRNLCFAYFYGVGRALDDAQYYLVRSRAPWCAWGVTVRDWEALAWTVPAVQLADAPLARELILRACELHGYAPGRGVHYLDGTLFEPGFTLEGCASYAVATERYIRETGDDQIVEEPILADTLYATSDDLAARRDEQHPLYHTEVTLDRRPAAQPFTLHGNAVVAYALDALSRTLDEEAAADIQNAAAVRAALRRHFSVGSEAKATLAAATDLGGKHDLDDDPVGSALWLPMWEGIERSDSLYRRTAKRLPETDRLVMKIARLFGPEAGETLEWLRVAPLYQGLAAESVDEQGAALGYGGDAALSGLLAYAVWYTVHAYGLRP</sequence>
<dbReference type="InterPro" id="IPR008928">
    <property type="entry name" value="6-hairpin_glycosidase_sf"/>
</dbReference>
<keyword evidence="3" id="KW-1185">Reference proteome</keyword>
<evidence type="ECO:0000313" key="1">
    <source>
        <dbReference type="EMBL" id="WKW12397.1"/>
    </source>
</evidence>
<dbReference type="EMBL" id="CP130613">
    <property type="protein sequence ID" value="WKW15304.1"/>
    <property type="molecule type" value="Genomic_DNA"/>
</dbReference>
<protein>
    <submittedName>
        <fullName evidence="1">Uncharacterized protein</fullName>
    </submittedName>
</protein>
<dbReference type="SUPFAM" id="SSF48208">
    <property type="entry name" value="Six-hairpin glycosidases"/>
    <property type="match status" value="1"/>
</dbReference>
<name>A0AA49JUR4_9BACT</name>
<dbReference type="AlphaFoldDB" id="A0AA49JUR4"/>
<dbReference type="InterPro" id="IPR012341">
    <property type="entry name" value="6hp_glycosidase-like_sf"/>
</dbReference>
<proteinExistence type="predicted"/>
<accession>A0AA49JUR4</accession>
<organism evidence="1">
    <name type="scientific">Pseudogemmatithrix spongiicola</name>
    <dbReference type="NCBI Taxonomy" id="3062599"/>
    <lineage>
        <taxon>Bacteria</taxon>
        <taxon>Pseudomonadati</taxon>
        <taxon>Gemmatimonadota</taxon>
        <taxon>Gemmatimonadia</taxon>
        <taxon>Gemmatimonadales</taxon>
        <taxon>Gemmatimonadaceae</taxon>
        <taxon>Pseudogemmatithrix</taxon>
    </lineage>
</organism>
<gene>
    <name evidence="1" type="ORF">Strain138_001685</name>
    <name evidence="2" type="ORF">Strain318_001684</name>
</gene>
<evidence type="ECO:0000313" key="3">
    <source>
        <dbReference type="Proteomes" id="UP001229955"/>
    </source>
</evidence>
<dbReference type="RefSeq" id="WP_367885274.1">
    <property type="nucleotide sequence ID" value="NZ_CP130612.1"/>
</dbReference>
<evidence type="ECO:0000313" key="2">
    <source>
        <dbReference type="EMBL" id="WKW15304.1"/>
    </source>
</evidence>
<dbReference type="Proteomes" id="UP001229955">
    <property type="component" value="Chromosome"/>
</dbReference>
<accession>A0AA49K0N2</accession>
<dbReference type="EMBL" id="CP130612">
    <property type="protein sequence ID" value="WKW12397.1"/>
    <property type="molecule type" value="Genomic_DNA"/>
</dbReference>
<dbReference type="Gene3D" id="1.50.10.10">
    <property type="match status" value="1"/>
</dbReference>